<evidence type="ECO:0000256" key="5">
    <source>
        <dbReference type="ARBA" id="ARBA00022723"/>
    </source>
</evidence>
<keyword evidence="5 9" id="KW-0479">Metal-binding</keyword>
<dbReference type="Proteomes" id="UP000242525">
    <property type="component" value="Unassembled WGS sequence"/>
</dbReference>
<comment type="caution">
    <text evidence="10">The sequence shown here is derived from an EMBL/GenBank/DDBJ whole genome shotgun (WGS) entry which is preliminary data.</text>
</comment>
<keyword evidence="7 9" id="KW-0862">Zinc</keyword>
<protein>
    <submittedName>
        <fullName evidence="10">Similar to Saccharomyces cerevisiae YKL103C LAP4 Vacuolar aminopeptidase yscI</fullName>
    </submittedName>
</protein>
<organism evidence="10 11">
    <name type="scientific">Geotrichum candidum</name>
    <name type="common">Oospora lactis</name>
    <name type="synonym">Dipodascus geotrichum</name>
    <dbReference type="NCBI Taxonomy" id="1173061"/>
    <lineage>
        <taxon>Eukaryota</taxon>
        <taxon>Fungi</taxon>
        <taxon>Dikarya</taxon>
        <taxon>Ascomycota</taxon>
        <taxon>Saccharomycotina</taxon>
        <taxon>Dipodascomycetes</taxon>
        <taxon>Dipodascales</taxon>
        <taxon>Dipodascaceae</taxon>
        <taxon>Geotrichum</taxon>
    </lineage>
</organism>
<dbReference type="GO" id="GO:0006508">
    <property type="term" value="P:proteolysis"/>
    <property type="evidence" value="ECO:0007669"/>
    <property type="project" value="UniProtKB-KW"/>
</dbReference>
<evidence type="ECO:0000256" key="3">
    <source>
        <dbReference type="ARBA" id="ARBA00022438"/>
    </source>
</evidence>
<keyword evidence="6 9" id="KW-0378">Hydrolase</keyword>
<keyword evidence="11" id="KW-1185">Reference proteome</keyword>
<dbReference type="EMBL" id="CCBN010000010">
    <property type="protein sequence ID" value="CDO55164.1"/>
    <property type="molecule type" value="Genomic_DNA"/>
</dbReference>
<comment type="cofactor">
    <cofactor evidence="1">
        <name>Zn(2+)</name>
        <dbReference type="ChEBI" id="CHEBI:29105"/>
    </cofactor>
</comment>
<evidence type="ECO:0000256" key="1">
    <source>
        <dbReference type="ARBA" id="ARBA00001947"/>
    </source>
</evidence>
<dbReference type="GO" id="GO:0008270">
    <property type="term" value="F:zinc ion binding"/>
    <property type="evidence" value="ECO:0007669"/>
    <property type="project" value="InterPro"/>
</dbReference>
<proteinExistence type="inferred from homology"/>
<evidence type="ECO:0000313" key="11">
    <source>
        <dbReference type="Proteomes" id="UP000242525"/>
    </source>
</evidence>
<evidence type="ECO:0000313" key="10">
    <source>
        <dbReference type="EMBL" id="CDO55164.1"/>
    </source>
</evidence>
<dbReference type="CDD" id="cd05658">
    <property type="entry name" value="M18_DAP"/>
    <property type="match status" value="1"/>
</dbReference>
<evidence type="ECO:0000256" key="2">
    <source>
        <dbReference type="ARBA" id="ARBA00008290"/>
    </source>
</evidence>
<gene>
    <name evidence="10" type="ORF">BN980_GECA10s00868g</name>
</gene>
<dbReference type="PRINTS" id="PR00932">
    <property type="entry name" value="AMINO1PTASE"/>
</dbReference>
<dbReference type="PANTHER" id="PTHR28570">
    <property type="entry name" value="ASPARTYL AMINOPEPTIDASE"/>
    <property type="match status" value="1"/>
</dbReference>
<dbReference type="InterPro" id="IPR001948">
    <property type="entry name" value="Peptidase_M18"/>
</dbReference>
<dbReference type="AlphaFoldDB" id="A0A0J9XE48"/>
<dbReference type="SUPFAM" id="SSF101821">
    <property type="entry name" value="Aminopeptidase/glucanase lid domain"/>
    <property type="match status" value="1"/>
</dbReference>
<dbReference type="FunFam" id="2.30.250.10:FF:000001">
    <property type="entry name" value="Aspartyl aminopeptidase 1"/>
    <property type="match status" value="1"/>
</dbReference>
<dbReference type="GO" id="GO:0070006">
    <property type="term" value="F:metalloaminopeptidase activity"/>
    <property type="evidence" value="ECO:0007669"/>
    <property type="project" value="TreeGrafter"/>
</dbReference>
<keyword evidence="3 9" id="KW-0031">Aminopeptidase</keyword>
<evidence type="ECO:0000256" key="7">
    <source>
        <dbReference type="ARBA" id="ARBA00022833"/>
    </source>
</evidence>
<dbReference type="SUPFAM" id="SSF53187">
    <property type="entry name" value="Zn-dependent exopeptidases"/>
    <property type="match status" value="1"/>
</dbReference>
<dbReference type="STRING" id="1173061.A0A0J9XE48"/>
<dbReference type="Gene3D" id="2.30.250.10">
    <property type="entry name" value="Aminopeptidase i, Domain 2"/>
    <property type="match status" value="1"/>
</dbReference>
<evidence type="ECO:0000256" key="6">
    <source>
        <dbReference type="ARBA" id="ARBA00022801"/>
    </source>
</evidence>
<comment type="similarity">
    <text evidence="2 9">Belongs to the peptidase M18 family.</text>
</comment>
<reference evidence="10" key="1">
    <citation type="submission" date="2014-03" db="EMBL/GenBank/DDBJ databases">
        <authorList>
            <person name="Casaregola S."/>
        </authorList>
    </citation>
    <scope>NUCLEOTIDE SEQUENCE [LARGE SCALE GENOMIC DNA]</scope>
    <source>
        <strain evidence="10">CLIB 918</strain>
    </source>
</reference>
<dbReference type="PANTHER" id="PTHR28570:SF4">
    <property type="entry name" value="VACUOLAR AMINOPEPTIDASE 1"/>
    <property type="match status" value="1"/>
</dbReference>
<dbReference type="Pfam" id="PF02127">
    <property type="entry name" value="Peptidase_M18"/>
    <property type="match status" value="1"/>
</dbReference>
<evidence type="ECO:0000256" key="4">
    <source>
        <dbReference type="ARBA" id="ARBA00022670"/>
    </source>
</evidence>
<dbReference type="InterPro" id="IPR023358">
    <property type="entry name" value="Peptidase_M18_dom2"/>
</dbReference>
<evidence type="ECO:0000256" key="8">
    <source>
        <dbReference type="ARBA" id="ARBA00023049"/>
    </source>
</evidence>
<dbReference type="Gene3D" id="3.40.630.10">
    <property type="entry name" value="Zn peptidases"/>
    <property type="match status" value="1"/>
</dbReference>
<keyword evidence="4 9" id="KW-0645">Protease</keyword>
<keyword evidence="8 9" id="KW-0482">Metalloprotease</keyword>
<evidence type="ECO:0000256" key="9">
    <source>
        <dbReference type="RuleBase" id="RU004386"/>
    </source>
</evidence>
<accession>A0A0J9XE48</accession>
<sequence>MKVFADMSGNPSFESARKVNKALSKKINRALVADGAAASAPAAPTEPQVLNKFSPELPFNPQSTPEEYTEKFLDFMNTSPTVYHAVKYLSKELEEAGFQKISERDSWSDIIPKGTKFYTTRNGSSLSAFVIGKNFKPGNGFGFIGAHIDALATKLKPLSIKDPVEGYNLLGVAPYANSLSGPTWWDRDLGIGGKVIVRDGSGAITSKLAHVPYPIARIPTLAPHFGLPQNGPFNPETQQVPIIGLVGEGEPDEPTEAEKKSPLFGKHNIKLLRVIAKNIGVAVEDILDFDLELFDTQFGTVGGLDKELLFCPRIDDKICSYAALHGFIESAEVNKELGVVNVVALFDNEEVGSLTRQGAAGGLLESTVDRILAVYGSDDEDKRRTYANSFLVSADVIHAVNPNFVNVYLEHHKPKLNVGVTVSCDPNGHMTTDSVSKSFVEEIARNTDNKLQYFQIRNDSRSGGTIGPTLSAKTGMRSVDMGIPQLSMHSIRATTGSRDVWLGVKFFKAFYEEWEKTDAQYKLGDL</sequence>
<dbReference type="NCBIfam" id="NF002759">
    <property type="entry name" value="PRK02813.1"/>
    <property type="match status" value="1"/>
</dbReference>
<dbReference type="GO" id="GO:0000324">
    <property type="term" value="C:fungal-type vacuole"/>
    <property type="evidence" value="ECO:0007669"/>
    <property type="project" value="TreeGrafter"/>
</dbReference>
<name>A0A0J9XE48_GEOCN</name>
<dbReference type="OrthoDB" id="9880441at2759"/>